<protein>
    <submittedName>
        <fullName evidence="1">Uncharacterized protein</fullName>
    </submittedName>
</protein>
<accession>A0A2P2Q6C5</accession>
<sequence>MKPSITLAVMLSYKKLGVSFRPAVLFFGSQLHY</sequence>
<reference evidence="1" key="1">
    <citation type="submission" date="2018-02" db="EMBL/GenBank/DDBJ databases">
        <title>Rhizophora mucronata_Transcriptome.</title>
        <authorList>
            <person name="Meera S.P."/>
            <person name="Sreeshan A."/>
            <person name="Augustine A."/>
        </authorList>
    </citation>
    <scope>NUCLEOTIDE SEQUENCE</scope>
    <source>
        <tissue evidence="1">Leaf</tissue>
    </source>
</reference>
<organism evidence="1">
    <name type="scientific">Rhizophora mucronata</name>
    <name type="common">Asiatic mangrove</name>
    <dbReference type="NCBI Taxonomy" id="61149"/>
    <lineage>
        <taxon>Eukaryota</taxon>
        <taxon>Viridiplantae</taxon>
        <taxon>Streptophyta</taxon>
        <taxon>Embryophyta</taxon>
        <taxon>Tracheophyta</taxon>
        <taxon>Spermatophyta</taxon>
        <taxon>Magnoliopsida</taxon>
        <taxon>eudicotyledons</taxon>
        <taxon>Gunneridae</taxon>
        <taxon>Pentapetalae</taxon>
        <taxon>rosids</taxon>
        <taxon>fabids</taxon>
        <taxon>Malpighiales</taxon>
        <taxon>Rhizophoraceae</taxon>
        <taxon>Rhizophora</taxon>
    </lineage>
</organism>
<evidence type="ECO:0000313" key="1">
    <source>
        <dbReference type="EMBL" id="MBX62542.1"/>
    </source>
</evidence>
<name>A0A2P2Q6C5_RHIMU</name>
<dbReference type="EMBL" id="GGEC01082058">
    <property type="protein sequence ID" value="MBX62542.1"/>
    <property type="molecule type" value="Transcribed_RNA"/>
</dbReference>
<proteinExistence type="predicted"/>
<dbReference type="AlphaFoldDB" id="A0A2P2Q6C5"/>